<dbReference type="PANTHER" id="PTHR12957">
    <property type="entry name" value="DEAD/H BOX POLYPEPTIDE 26/DICE1-RELATED"/>
    <property type="match status" value="1"/>
</dbReference>
<dbReference type="FunFam" id="3.40.50.410:FF:000010">
    <property type="entry name" value="Integrator complex subunit 6 like"/>
    <property type="match status" value="1"/>
</dbReference>
<accession>A0A8U1F863</accession>
<dbReference type="InterPro" id="IPR051113">
    <property type="entry name" value="Integrator_subunit6"/>
</dbReference>
<dbReference type="AlphaFoldDB" id="A0A8U1F863"/>
<dbReference type="GeneID" id="120064514"/>
<dbReference type="GO" id="GO:0034472">
    <property type="term" value="P:snRNA 3'-end processing"/>
    <property type="evidence" value="ECO:0007669"/>
    <property type="project" value="TreeGrafter"/>
</dbReference>
<dbReference type="Proteomes" id="UP000808372">
    <property type="component" value="Chromosome 19"/>
</dbReference>
<dbReference type="InterPro" id="IPR036465">
    <property type="entry name" value="vWFA_dom_sf"/>
</dbReference>
<dbReference type="PROSITE" id="PS50234">
    <property type="entry name" value="VWFA"/>
    <property type="match status" value="1"/>
</dbReference>
<proteinExistence type="predicted"/>
<sequence>MPVLLFLIDTSASMNQRTHLGTTYLDIAKGAVETFMKLRGRDPASRGDRYMLINFEDVPLGIKAGWKESHATFMTELRNLQAAGLTTIGQSLRTAFDLLNLNRLVSGIDNYGQGRNPFFLEPSIIVAITDGNKLTSSGGVQDELHLPLTTPLPGSELTKEPFRWDQRLFSLVLRIPGHATVEPEPLGGVPPDDSAITPMCEVTGGEALSTMDSTAATTGDYTRYYAGLHAAYYWDYMHALLLAAYGYMGRRYYWDSTRRYILGIYAATTGTLHATTTGTLPLLGLTTLLLGLTTTGLTRRTTGDLQCRHYGTLRHWLYYWTLHPPTTGLYMTRTTWDSTR</sequence>
<feature type="domain" description="VWFA" evidence="1">
    <location>
        <begin position="3"/>
        <end position="132"/>
    </location>
</feature>
<dbReference type="InterPro" id="IPR002035">
    <property type="entry name" value="VWF_A"/>
</dbReference>
<dbReference type="Pfam" id="PF13519">
    <property type="entry name" value="VWA_2"/>
    <property type="match status" value="1"/>
</dbReference>
<dbReference type="Gene3D" id="3.40.50.410">
    <property type="entry name" value="von Willebrand factor, type A domain"/>
    <property type="match status" value="1"/>
</dbReference>
<evidence type="ECO:0000259" key="1">
    <source>
        <dbReference type="PROSITE" id="PS50234"/>
    </source>
</evidence>
<keyword evidence="2" id="KW-1185">Reference proteome</keyword>
<dbReference type="CDD" id="cd00198">
    <property type="entry name" value="vWFA"/>
    <property type="match status" value="1"/>
</dbReference>
<dbReference type="KEGG" id="snh:120064514"/>
<protein>
    <submittedName>
        <fullName evidence="3">Integrator complex subunit 6-like</fullName>
    </submittedName>
</protein>
<evidence type="ECO:0000313" key="3">
    <source>
        <dbReference type="RefSeq" id="XP_038871059.1"/>
    </source>
</evidence>
<evidence type="ECO:0000313" key="2">
    <source>
        <dbReference type="Proteomes" id="UP000808372"/>
    </source>
</evidence>
<organism evidence="2 3">
    <name type="scientific">Salvelinus namaycush</name>
    <name type="common">Lake trout</name>
    <name type="synonym">Salmo namaycush</name>
    <dbReference type="NCBI Taxonomy" id="8040"/>
    <lineage>
        <taxon>Eukaryota</taxon>
        <taxon>Metazoa</taxon>
        <taxon>Chordata</taxon>
        <taxon>Craniata</taxon>
        <taxon>Vertebrata</taxon>
        <taxon>Euteleostomi</taxon>
        <taxon>Actinopterygii</taxon>
        <taxon>Neopterygii</taxon>
        <taxon>Teleostei</taxon>
        <taxon>Protacanthopterygii</taxon>
        <taxon>Salmoniformes</taxon>
        <taxon>Salmonidae</taxon>
        <taxon>Salmoninae</taxon>
        <taxon>Salvelinus</taxon>
    </lineage>
</organism>
<gene>
    <name evidence="3" type="primary">LOC120064514</name>
</gene>
<name>A0A8U1F863_SALNM</name>
<dbReference type="RefSeq" id="XP_038871059.1">
    <property type="nucleotide sequence ID" value="XM_039015131.1"/>
</dbReference>
<reference evidence="3" key="1">
    <citation type="submission" date="2025-08" db="UniProtKB">
        <authorList>
            <consortium name="RefSeq"/>
        </authorList>
    </citation>
    <scope>IDENTIFICATION</scope>
    <source>
        <tissue evidence="3">White muscle</tissue>
    </source>
</reference>
<dbReference type="PANTHER" id="PTHR12957:SF23">
    <property type="entry name" value="INTEGRATOR COMPLEX SUBUNIT 6"/>
    <property type="match status" value="1"/>
</dbReference>
<dbReference type="GO" id="GO:0032039">
    <property type="term" value="C:integrator complex"/>
    <property type="evidence" value="ECO:0007669"/>
    <property type="project" value="TreeGrafter"/>
</dbReference>
<dbReference type="SUPFAM" id="SSF53300">
    <property type="entry name" value="vWA-like"/>
    <property type="match status" value="1"/>
</dbReference>